<feature type="transmembrane region" description="Helical" evidence="1">
    <location>
        <begin position="121"/>
        <end position="143"/>
    </location>
</feature>
<evidence type="ECO:0000313" key="3">
    <source>
        <dbReference type="Proteomes" id="UP000595917"/>
    </source>
</evidence>
<dbReference type="RefSeq" id="WP_215626064.1">
    <property type="nucleotide sequence ID" value="NZ_CP067089.2"/>
</dbReference>
<gene>
    <name evidence="2" type="ORF">JFL75_17795</name>
</gene>
<protein>
    <recommendedName>
        <fullName evidence="4">MotA/TolQ/ExbB proton channel domain-containing protein</fullName>
    </recommendedName>
</protein>
<evidence type="ECO:0008006" key="4">
    <source>
        <dbReference type="Google" id="ProtNLM"/>
    </source>
</evidence>
<keyword evidence="1" id="KW-0812">Transmembrane</keyword>
<sequence length="152" mass="17022">MIFIGFLLISGIFLLYAWFSGNAGFFINPDSMPISPAAVLLFSVFSFRWKEFVRGLRTMFLFSLKKFEGSGGTARHYRSLIWVSLTAGLVSTAQGLFSYFLTVRDNPQAAVEISASTAFCYAGFSTVYGLMLSVFLLYPVYLLHREKSGTRD</sequence>
<dbReference type="AlphaFoldDB" id="A0A7T7XM43"/>
<reference evidence="2" key="1">
    <citation type="submission" date="2021-01" db="EMBL/GenBank/DDBJ databases">
        <title>Description of Breznakiella homolactica.</title>
        <authorList>
            <person name="Song Y."/>
            <person name="Brune A."/>
        </authorList>
    </citation>
    <scope>NUCLEOTIDE SEQUENCE</scope>
    <source>
        <strain evidence="2">RmG30</strain>
    </source>
</reference>
<keyword evidence="3" id="KW-1185">Reference proteome</keyword>
<dbReference type="EMBL" id="CP067089">
    <property type="protein sequence ID" value="QQO08758.1"/>
    <property type="molecule type" value="Genomic_DNA"/>
</dbReference>
<feature type="transmembrane region" description="Helical" evidence="1">
    <location>
        <begin position="80"/>
        <end position="101"/>
    </location>
</feature>
<keyword evidence="1" id="KW-0472">Membrane</keyword>
<feature type="transmembrane region" description="Helical" evidence="1">
    <location>
        <begin position="33"/>
        <end position="49"/>
    </location>
</feature>
<dbReference type="Proteomes" id="UP000595917">
    <property type="component" value="Chromosome"/>
</dbReference>
<evidence type="ECO:0000313" key="2">
    <source>
        <dbReference type="EMBL" id="QQO08758.1"/>
    </source>
</evidence>
<keyword evidence="1" id="KW-1133">Transmembrane helix</keyword>
<dbReference type="KEGG" id="bhc:JFL75_17795"/>
<evidence type="ECO:0000256" key="1">
    <source>
        <dbReference type="SAM" id="Phobius"/>
    </source>
</evidence>
<accession>A0A7T7XM43</accession>
<proteinExistence type="predicted"/>
<name>A0A7T7XM43_9SPIR</name>
<organism evidence="2 3">
    <name type="scientific">Breznakiella homolactica</name>
    <dbReference type="NCBI Taxonomy" id="2798577"/>
    <lineage>
        <taxon>Bacteria</taxon>
        <taxon>Pseudomonadati</taxon>
        <taxon>Spirochaetota</taxon>
        <taxon>Spirochaetia</taxon>
        <taxon>Spirochaetales</taxon>
        <taxon>Breznakiellaceae</taxon>
        <taxon>Breznakiella</taxon>
    </lineage>
</organism>